<gene>
    <name evidence="1" type="ORF">N4264_23595</name>
</gene>
<dbReference type="Proteomes" id="UP001064632">
    <property type="component" value="Chromosome"/>
</dbReference>
<dbReference type="EMBL" id="CP104694">
    <property type="protein sequence ID" value="UXI67687.1"/>
    <property type="molecule type" value="Genomic_DNA"/>
</dbReference>
<protein>
    <submittedName>
        <fullName evidence="1">Uncharacterized protein</fullName>
    </submittedName>
</protein>
<reference evidence="1" key="1">
    <citation type="submission" date="2022-09" db="EMBL/GenBank/DDBJ databases">
        <title>Tahibacter sp. nov., isolated from a fresh water.</title>
        <authorList>
            <person name="Baek J.H."/>
            <person name="Lee J.K."/>
            <person name="Kim J.M."/>
            <person name="Jeon C.O."/>
        </authorList>
    </citation>
    <scope>NUCLEOTIDE SEQUENCE</scope>
    <source>
        <strain evidence="1">W38</strain>
    </source>
</reference>
<accession>A0ABY6BDR9</accession>
<keyword evidence="2" id="KW-1185">Reference proteome</keyword>
<name>A0ABY6BDR9_9GAMM</name>
<dbReference type="RefSeq" id="WP_261694657.1">
    <property type="nucleotide sequence ID" value="NZ_CP104694.1"/>
</dbReference>
<proteinExistence type="predicted"/>
<sequence length="98" mass="10430">MFYPGAELALMSAGLALVQACGITLAALTPSQPPRHYAIPLDRYFTCAISLGLFSSPLPAQDIQIQGVHWFVEGVGTSGRAMLTISQPEVSLFSSSME</sequence>
<evidence type="ECO:0000313" key="1">
    <source>
        <dbReference type="EMBL" id="UXI67687.1"/>
    </source>
</evidence>
<organism evidence="1 2">
    <name type="scientific">Tahibacter amnicola</name>
    <dbReference type="NCBI Taxonomy" id="2976241"/>
    <lineage>
        <taxon>Bacteria</taxon>
        <taxon>Pseudomonadati</taxon>
        <taxon>Pseudomonadota</taxon>
        <taxon>Gammaproteobacteria</taxon>
        <taxon>Lysobacterales</taxon>
        <taxon>Rhodanobacteraceae</taxon>
        <taxon>Tahibacter</taxon>
    </lineage>
</organism>
<evidence type="ECO:0000313" key="2">
    <source>
        <dbReference type="Proteomes" id="UP001064632"/>
    </source>
</evidence>